<organism evidence="9 10">
    <name type="scientific">Diatrype stigma</name>
    <dbReference type="NCBI Taxonomy" id="117547"/>
    <lineage>
        <taxon>Eukaryota</taxon>
        <taxon>Fungi</taxon>
        <taxon>Dikarya</taxon>
        <taxon>Ascomycota</taxon>
        <taxon>Pezizomycotina</taxon>
        <taxon>Sordariomycetes</taxon>
        <taxon>Xylariomycetidae</taxon>
        <taxon>Xylariales</taxon>
        <taxon>Diatrypaceae</taxon>
        <taxon>Diatrype</taxon>
    </lineage>
</organism>
<evidence type="ECO:0000313" key="9">
    <source>
        <dbReference type="EMBL" id="KAK7746226.1"/>
    </source>
</evidence>
<dbReference type="GO" id="GO:0016705">
    <property type="term" value="F:oxidoreductase activity, acting on paired donors, with incorporation or reduction of molecular oxygen"/>
    <property type="evidence" value="ECO:0007669"/>
    <property type="project" value="InterPro"/>
</dbReference>
<evidence type="ECO:0000256" key="2">
    <source>
        <dbReference type="ARBA" id="ARBA00010617"/>
    </source>
</evidence>
<dbReference type="InterPro" id="IPR001128">
    <property type="entry name" value="Cyt_P450"/>
</dbReference>
<dbReference type="GO" id="GO:0020037">
    <property type="term" value="F:heme binding"/>
    <property type="evidence" value="ECO:0007669"/>
    <property type="project" value="InterPro"/>
</dbReference>
<comment type="cofactor">
    <cofactor evidence="1 8">
        <name>heme</name>
        <dbReference type="ChEBI" id="CHEBI:30413"/>
    </cofactor>
</comment>
<evidence type="ECO:0000256" key="1">
    <source>
        <dbReference type="ARBA" id="ARBA00001971"/>
    </source>
</evidence>
<dbReference type="PANTHER" id="PTHR46206">
    <property type="entry name" value="CYTOCHROME P450"/>
    <property type="match status" value="1"/>
</dbReference>
<dbReference type="PRINTS" id="PR00465">
    <property type="entry name" value="EP450IV"/>
</dbReference>
<keyword evidence="7" id="KW-0503">Monooxygenase</keyword>
<evidence type="ECO:0000256" key="3">
    <source>
        <dbReference type="ARBA" id="ARBA00022617"/>
    </source>
</evidence>
<comment type="similarity">
    <text evidence="2">Belongs to the cytochrome P450 family.</text>
</comment>
<evidence type="ECO:0000256" key="4">
    <source>
        <dbReference type="ARBA" id="ARBA00022723"/>
    </source>
</evidence>
<name>A0AAN9YJA1_9PEZI</name>
<dbReference type="Proteomes" id="UP001320420">
    <property type="component" value="Unassembled WGS sequence"/>
</dbReference>
<sequence length="342" mass="38570">MIPTRDILPAVTRVSTRVFMGEEGCRDARWLKASAAYAEVGFQTVDELRTWPRFLRPWVHWYLPSCNRLRARLDEARSAIQVHIDKRNALKAAAIAKGEPVPKFDDAIEWAVMEDPRSDPAVTQIVLSLVAIHTTTDLVQQTMMRIAQNPELFGALREEVIRVLGAQGLKKTALYELKLMDSVLKETQRLKPVLLTPMRRQATQDIKLSDGTTIRKGQKVITDATHMWSAAHYGADAGQFDGARFLRLRQAGGRERQGQLVSTSAEHLGFGHGHYACPGRFFAANEIKILLCHLLLKYDWELAPGSEHPRATPNGFFIVGDPSTRFRVRRRREELDLAALEA</sequence>
<dbReference type="InterPro" id="IPR036396">
    <property type="entry name" value="Cyt_P450_sf"/>
</dbReference>
<dbReference type="EMBL" id="JAKJXP020000099">
    <property type="protein sequence ID" value="KAK7746226.1"/>
    <property type="molecule type" value="Genomic_DNA"/>
</dbReference>
<dbReference type="PRINTS" id="PR00385">
    <property type="entry name" value="P450"/>
</dbReference>
<dbReference type="InterPro" id="IPR002403">
    <property type="entry name" value="Cyt_P450_E_grp-IV"/>
</dbReference>
<dbReference type="SUPFAM" id="SSF48264">
    <property type="entry name" value="Cytochrome P450"/>
    <property type="match status" value="1"/>
</dbReference>
<dbReference type="GO" id="GO:0005506">
    <property type="term" value="F:iron ion binding"/>
    <property type="evidence" value="ECO:0007669"/>
    <property type="project" value="InterPro"/>
</dbReference>
<keyword evidence="10" id="KW-1185">Reference proteome</keyword>
<evidence type="ECO:0000256" key="6">
    <source>
        <dbReference type="ARBA" id="ARBA00023004"/>
    </source>
</evidence>
<dbReference type="Pfam" id="PF00067">
    <property type="entry name" value="p450"/>
    <property type="match status" value="1"/>
</dbReference>
<dbReference type="CDD" id="cd11041">
    <property type="entry name" value="CYP503A1-like"/>
    <property type="match status" value="1"/>
</dbReference>
<dbReference type="AlphaFoldDB" id="A0AAN9YJA1"/>
<keyword evidence="5" id="KW-0560">Oxidoreductase</keyword>
<protein>
    <recommendedName>
        <fullName evidence="11">Cytochrome P450</fullName>
    </recommendedName>
</protein>
<evidence type="ECO:0000313" key="10">
    <source>
        <dbReference type="Proteomes" id="UP001320420"/>
    </source>
</evidence>
<gene>
    <name evidence="9" type="ORF">SLS62_009442</name>
</gene>
<evidence type="ECO:0008006" key="11">
    <source>
        <dbReference type="Google" id="ProtNLM"/>
    </source>
</evidence>
<dbReference type="PANTHER" id="PTHR46206:SF2">
    <property type="entry name" value="CYTOCHROME P450 MONOOXYGENASE AUSG-RELATED"/>
    <property type="match status" value="1"/>
</dbReference>
<evidence type="ECO:0000256" key="8">
    <source>
        <dbReference type="PIRSR" id="PIRSR602403-1"/>
    </source>
</evidence>
<dbReference type="GO" id="GO:0004497">
    <property type="term" value="F:monooxygenase activity"/>
    <property type="evidence" value="ECO:0007669"/>
    <property type="project" value="UniProtKB-KW"/>
</dbReference>
<evidence type="ECO:0000256" key="7">
    <source>
        <dbReference type="ARBA" id="ARBA00023033"/>
    </source>
</evidence>
<feature type="binding site" description="axial binding residue" evidence="8">
    <location>
        <position position="277"/>
    </location>
    <ligand>
        <name>heme</name>
        <dbReference type="ChEBI" id="CHEBI:30413"/>
    </ligand>
    <ligandPart>
        <name>Fe</name>
        <dbReference type="ChEBI" id="CHEBI:18248"/>
    </ligandPart>
</feature>
<accession>A0AAN9YJA1</accession>
<keyword evidence="4 8" id="KW-0479">Metal-binding</keyword>
<keyword evidence="6 8" id="KW-0408">Iron</keyword>
<reference evidence="9 10" key="1">
    <citation type="submission" date="2024-02" db="EMBL/GenBank/DDBJ databases">
        <title>De novo assembly and annotation of 12 fungi associated with fruit tree decline syndrome in Ontario, Canada.</title>
        <authorList>
            <person name="Sulman M."/>
            <person name="Ellouze W."/>
            <person name="Ilyukhin E."/>
        </authorList>
    </citation>
    <scope>NUCLEOTIDE SEQUENCE [LARGE SCALE GENOMIC DNA]</scope>
    <source>
        <strain evidence="9 10">M11/M66-122</strain>
    </source>
</reference>
<proteinExistence type="inferred from homology"/>
<evidence type="ECO:0000256" key="5">
    <source>
        <dbReference type="ARBA" id="ARBA00023002"/>
    </source>
</evidence>
<comment type="caution">
    <text evidence="9">The sequence shown here is derived from an EMBL/GenBank/DDBJ whole genome shotgun (WGS) entry which is preliminary data.</text>
</comment>
<dbReference type="Gene3D" id="1.10.630.10">
    <property type="entry name" value="Cytochrome P450"/>
    <property type="match status" value="1"/>
</dbReference>
<keyword evidence="3 8" id="KW-0349">Heme</keyword>